<sequence length="115" mass="13385">MLSVVYGHQSYFLLFKEIGVTRELLHILLTSQGKKKKKIKIVKILTEFRKDMEKKTHLHKWTQLKKILEICTLTDISQHFNTNFTSVVSQKDSMDIGSWKKKHGCDLIRGTVLPS</sequence>
<name>A0A0L8IEX8_OCTBM</name>
<gene>
    <name evidence="1" type="ORF">OCBIM_22008718mg</name>
</gene>
<evidence type="ECO:0000313" key="1">
    <source>
        <dbReference type="EMBL" id="KOG00047.1"/>
    </source>
</evidence>
<dbReference type="EMBL" id="KQ415858">
    <property type="protein sequence ID" value="KOG00047.1"/>
    <property type="molecule type" value="Genomic_DNA"/>
</dbReference>
<accession>A0A0L8IEX8</accession>
<organism evidence="1">
    <name type="scientific">Octopus bimaculoides</name>
    <name type="common">California two-spotted octopus</name>
    <dbReference type="NCBI Taxonomy" id="37653"/>
    <lineage>
        <taxon>Eukaryota</taxon>
        <taxon>Metazoa</taxon>
        <taxon>Spiralia</taxon>
        <taxon>Lophotrochozoa</taxon>
        <taxon>Mollusca</taxon>
        <taxon>Cephalopoda</taxon>
        <taxon>Coleoidea</taxon>
        <taxon>Octopodiformes</taxon>
        <taxon>Octopoda</taxon>
        <taxon>Incirrata</taxon>
        <taxon>Octopodidae</taxon>
        <taxon>Octopus</taxon>
    </lineage>
</organism>
<protein>
    <submittedName>
        <fullName evidence="1">Uncharacterized protein</fullName>
    </submittedName>
</protein>
<proteinExistence type="predicted"/>
<dbReference type="AlphaFoldDB" id="A0A0L8IEX8"/>
<reference evidence="1" key="1">
    <citation type="submission" date="2015-07" db="EMBL/GenBank/DDBJ databases">
        <title>MeaNS - Measles Nucleotide Surveillance Program.</title>
        <authorList>
            <person name="Tran T."/>
            <person name="Druce J."/>
        </authorList>
    </citation>
    <scope>NUCLEOTIDE SEQUENCE</scope>
    <source>
        <strain evidence="1">UCB-OBI-ISO-001</strain>
        <tissue evidence="1">Gonad</tissue>
    </source>
</reference>